<reference evidence="2 3" key="1">
    <citation type="submission" date="2017-08" db="EMBL/GenBank/DDBJ databases">
        <title>Draft genome sequences of 64 type strains of genus Staph aureus.</title>
        <authorList>
            <person name="Cole K."/>
            <person name="Golubchik T."/>
            <person name="Russell J."/>
            <person name="Foster D."/>
            <person name="Llewelyn M."/>
            <person name="Wilson D."/>
            <person name="Crook D."/>
            <person name="Paul J."/>
        </authorList>
    </citation>
    <scope>NUCLEOTIDE SEQUENCE [LARGE SCALE GENOMIC DNA]</scope>
    <source>
        <strain evidence="2 3">DSM 21968</strain>
    </source>
</reference>
<sequence>MNNKLFINVIVIALLLIVCPPLLFSTSMSGQVLLFIIGSVGIIFAIVNLVFTLRYIDKSDFTGW</sequence>
<gene>
    <name evidence="2" type="ORF">CD122_00345</name>
</gene>
<comment type="caution">
    <text evidence="2">The sequence shown here is derived from an EMBL/GenBank/DDBJ whole genome shotgun (WGS) entry which is preliminary data.</text>
</comment>
<feature type="transmembrane region" description="Helical" evidence="1">
    <location>
        <begin position="32"/>
        <end position="56"/>
    </location>
</feature>
<dbReference type="RefSeq" id="WP_103357039.1">
    <property type="nucleotide sequence ID" value="NZ_CP113107.1"/>
</dbReference>
<keyword evidence="1" id="KW-0472">Membrane</keyword>
<feature type="transmembrane region" description="Helical" evidence="1">
    <location>
        <begin position="6"/>
        <end position="25"/>
    </location>
</feature>
<evidence type="ECO:0000256" key="1">
    <source>
        <dbReference type="SAM" id="Phobius"/>
    </source>
</evidence>
<dbReference type="AlphaFoldDB" id="A0A2K3YXX9"/>
<accession>A0A2K3YXX9</accession>
<evidence type="ECO:0000313" key="2">
    <source>
        <dbReference type="EMBL" id="PNZ30480.1"/>
    </source>
</evidence>
<keyword evidence="1" id="KW-0812">Transmembrane</keyword>
<dbReference type="EMBL" id="PPRF01000002">
    <property type="protein sequence ID" value="PNZ30480.1"/>
    <property type="molecule type" value="Genomic_DNA"/>
</dbReference>
<keyword evidence="1" id="KW-1133">Transmembrane helix</keyword>
<organism evidence="2 3">
    <name type="scientific">Staphylococcus rostri</name>
    <dbReference type="NCBI Taxonomy" id="522262"/>
    <lineage>
        <taxon>Bacteria</taxon>
        <taxon>Bacillati</taxon>
        <taxon>Bacillota</taxon>
        <taxon>Bacilli</taxon>
        <taxon>Bacillales</taxon>
        <taxon>Staphylococcaceae</taxon>
        <taxon>Staphylococcus</taxon>
    </lineage>
</organism>
<keyword evidence="3" id="KW-1185">Reference proteome</keyword>
<protein>
    <submittedName>
        <fullName evidence="2">Uncharacterized protein</fullName>
    </submittedName>
</protein>
<dbReference type="OrthoDB" id="9951000at2"/>
<name>A0A2K3YXX9_9STAP</name>
<evidence type="ECO:0000313" key="3">
    <source>
        <dbReference type="Proteomes" id="UP000242752"/>
    </source>
</evidence>
<proteinExistence type="predicted"/>
<dbReference type="Proteomes" id="UP000242752">
    <property type="component" value="Unassembled WGS sequence"/>
</dbReference>